<dbReference type="KEGG" id="pgs:CPT03_12845"/>
<dbReference type="PROSITE" id="PS50042">
    <property type="entry name" value="CNMP_BINDING_3"/>
    <property type="match status" value="1"/>
</dbReference>
<sequence length="205" mass="23557">MISFTLLLTKIKKDMADDIHSSIFKKLLAIQSINDDVISDILSKSKTLNVCKKTYLLLPGDISKHAYFIKSGALRSFYIDSDGNEKVSWILIENDIVVSVNSFFTGNPSVEYLEAVEDCELLQLSKSHLEEIYTKHPQFNYIGRKLIETYYVRSEEQAISLRTLSAKERYEHFLSHEGYLLNRIPLGYIASYLGMSQETLSRVRK</sequence>
<evidence type="ECO:0000259" key="1">
    <source>
        <dbReference type="PROSITE" id="PS50042"/>
    </source>
</evidence>
<accession>A0A2D1U6R3</accession>
<dbReference type="Pfam" id="PF00027">
    <property type="entry name" value="cNMP_binding"/>
    <property type="match status" value="1"/>
</dbReference>
<dbReference type="InterPro" id="IPR018490">
    <property type="entry name" value="cNMP-bd_dom_sf"/>
</dbReference>
<dbReference type="SUPFAM" id="SSF51206">
    <property type="entry name" value="cAMP-binding domain-like"/>
    <property type="match status" value="1"/>
</dbReference>
<reference evidence="2 3" key="1">
    <citation type="submission" date="2017-10" db="EMBL/GenBank/DDBJ databases">
        <title>Whole genome of Pedobacter ginsengisoli T01R-27 isolated from tomato rhizosphere.</title>
        <authorList>
            <person name="Weon H.-Y."/>
            <person name="Lee S.A."/>
            <person name="Sang M.K."/>
            <person name="Song J."/>
        </authorList>
    </citation>
    <scope>NUCLEOTIDE SEQUENCE [LARGE SCALE GENOMIC DNA]</scope>
    <source>
        <strain evidence="2 3">T01R-27</strain>
    </source>
</reference>
<dbReference type="PANTHER" id="PTHR24567">
    <property type="entry name" value="CRP FAMILY TRANSCRIPTIONAL REGULATORY PROTEIN"/>
    <property type="match status" value="1"/>
</dbReference>
<dbReference type="AlphaFoldDB" id="A0A2D1U6R3"/>
<protein>
    <submittedName>
        <fullName evidence="2">Cyclic nucleotide-binding protein</fullName>
    </submittedName>
</protein>
<dbReference type="Proteomes" id="UP000223749">
    <property type="component" value="Chromosome"/>
</dbReference>
<dbReference type="InterPro" id="IPR050397">
    <property type="entry name" value="Env_Response_Regulators"/>
</dbReference>
<gene>
    <name evidence="2" type="ORF">CPT03_12845</name>
</gene>
<dbReference type="PANTHER" id="PTHR24567:SF76">
    <property type="entry name" value="CYCLIC NUCLEOTIDE-BINDING DOMAIN PROTEIN"/>
    <property type="match status" value="1"/>
</dbReference>
<dbReference type="CDD" id="cd00038">
    <property type="entry name" value="CAP_ED"/>
    <property type="match status" value="1"/>
</dbReference>
<feature type="domain" description="Cyclic nucleotide-binding" evidence="1">
    <location>
        <begin position="29"/>
        <end position="132"/>
    </location>
</feature>
<dbReference type="InterPro" id="IPR014710">
    <property type="entry name" value="RmlC-like_jellyroll"/>
</dbReference>
<evidence type="ECO:0000313" key="2">
    <source>
        <dbReference type="EMBL" id="ATP57296.1"/>
    </source>
</evidence>
<dbReference type="Gene3D" id="2.60.120.10">
    <property type="entry name" value="Jelly Rolls"/>
    <property type="match status" value="1"/>
</dbReference>
<dbReference type="GO" id="GO:0005829">
    <property type="term" value="C:cytosol"/>
    <property type="evidence" value="ECO:0007669"/>
    <property type="project" value="TreeGrafter"/>
</dbReference>
<dbReference type="InterPro" id="IPR000595">
    <property type="entry name" value="cNMP-bd_dom"/>
</dbReference>
<evidence type="ECO:0000313" key="3">
    <source>
        <dbReference type="Proteomes" id="UP000223749"/>
    </source>
</evidence>
<dbReference type="GO" id="GO:0003700">
    <property type="term" value="F:DNA-binding transcription factor activity"/>
    <property type="evidence" value="ECO:0007669"/>
    <property type="project" value="TreeGrafter"/>
</dbReference>
<organism evidence="2 3">
    <name type="scientific">Pedobacter ginsengisoli</name>
    <dbReference type="NCBI Taxonomy" id="363852"/>
    <lineage>
        <taxon>Bacteria</taxon>
        <taxon>Pseudomonadati</taxon>
        <taxon>Bacteroidota</taxon>
        <taxon>Sphingobacteriia</taxon>
        <taxon>Sphingobacteriales</taxon>
        <taxon>Sphingobacteriaceae</taxon>
        <taxon>Pedobacter</taxon>
    </lineage>
</organism>
<dbReference type="SMART" id="SM00100">
    <property type="entry name" value="cNMP"/>
    <property type="match status" value="1"/>
</dbReference>
<name>A0A2D1U6R3_9SPHI</name>
<dbReference type="EMBL" id="CP024091">
    <property type="protein sequence ID" value="ATP57296.1"/>
    <property type="molecule type" value="Genomic_DNA"/>
</dbReference>
<proteinExistence type="predicted"/>
<keyword evidence="3" id="KW-1185">Reference proteome</keyword>